<sequence length="171" mass="19825">MKFKVLIIMTLPIVLLIAFISEKVLKKDESHEEVYNLIYQLENNLLSNNTQASIDHEKIYITEPSKSYEINMPDDLFYIAFAPYINLTHLCYNHSLTGCLGEMINKDIEVKIYNEENDLIKDKVMNTGHDGFIGLYLDPHANYQITVTYQDKTAVFTSNTLQTCYTEVRLK</sequence>
<dbReference type="AlphaFoldDB" id="A0A7L6N572"/>
<organism evidence="1 2">
    <name type="scientific">Hujiaoplasma nucleasis</name>
    <dbReference type="NCBI Taxonomy" id="2725268"/>
    <lineage>
        <taxon>Bacteria</taxon>
        <taxon>Bacillati</taxon>
        <taxon>Mycoplasmatota</taxon>
        <taxon>Mollicutes</taxon>
        <taxon>Candidatus Izemoplasmatales</taxon>
        <taxon>Hujiaoplasmataceae</taxon>
        <taxon>Hujiaoplasma</taxon>
    </lineage>
</organism>
<keyword evidence="2" id="KW-1185">Reference proteome</keyword>
<dbReference type="KEGG" id="tbk:HF295_02130"/>
<reference evidence="1 2" key="1">
    <citation type="submission" date="2020-04" db="EMBL/GenBank/DDBJ databases">
        <authorList>
            <person name="Zheng R.K."/>
            <person name="Sun C.M."/>
        </authorList>
    </citation>
    <scope>NUCLEOTIDE SEQUENCE [LARGE SCALE GENOMIC DNA]</scope>
    <source>
        <strain evidence="2">zrk29</strain>
    </source>
</reference>
<dbReference type="RefSeq" id="WP_312032199.1">
    <property type="nucleotide sequence ID" value="NZ_CP051151.1"/>
</dbReference>
<dbReference type="NCBIfam" id="NF038094">
    <property type="entry name" value="CueP_fam"/>
    <property type="match status" value="1"/>
</dbReference>
<evidence type="ECO:0000313" key="1">
    <source>
        <dbReference type="EMBL" id="QLY39719.1"/>
    </source>
</evidence>
<evidence type="ECO:0000313" key="2">
    <source>
        <dbReference type="Proteomes" id="UP000512167"/>
    </source>
</evidence>
<dbReference type="Gene3D" id="2.60.40.3700">
    <property type="match status" value="1"/>
</dbReference>
<dbReference type="InterPro" id="IPR047808">
    <property type="entry name" value="CueP-like"/>
</dbReference>
<protein>
    <submittedName>
        <fullName evidence="1">Uncharacterized protein</fullName>
    </submittedName>
</protein>
<dbReference type="Proteomes" id="UP000512167">
    <property type="component" value="Chromosome"/>
</dbReference>
<accession>A0A7L6N572</accession>
<proteinExistence type="predicted"/>
<dbReference type="Pfam" id="PF21172">
    <property type="entry name" value="CueP"/>
    <property type="match status" value="1"/>
</dbReference>
<dbReference type="EMBL" id="CP051151">
    <property type="protein sequence ID" value="QLY39719.1"/>
    <property type="molecule type" value="Genomic_DNA"/>
</dbReference>
<name>A0A7L6N572_9MOLU</name>
<gene>
    <name evidence="1" type="ORF">HF295_02130</name>
</gene>